<dbReference type="InterPro" id="IPR011045">
    <property type="entry name" value="N2O_reductase_N"/>
</dbReference>
<reference evidence="2 3" key="1">
    <citation type="submission" date="2016-01" db="EMBL/GenBank/DDBJ databases">
        <authorList>
            <person name="Regsiter A."/>
            <person name="william w."/>
        </authorList>
    </citation>
    <scope>NUCLEOTIDE SEQUENCE [LARGE SCALE GENOMIC DNA]</scope>
    <source>
        <strain evidence="2 3">B6</strain>
    </source>
</reference>
<dbReference type="InterPro" id="IPR015943">
    <property type="entry name" value="WD40/YVTN_repeat-like_dom_sf"/>
</dbReference>
<name>A0A822V7Z1_AGRTU</name>
<dbReference type="EMBL" id="FCNL01000033">
    <property type="protein sequence ID" value="CVI21554.1"/>
    <property type="molecule type" value="Genomic_DNA"/>
</dbReference>
<evidence type="ECO:0000313" key="2">
    <source>
        <dbReference type="EMBL" id="CVI21554.1"/>
    </source>
</evidence>
<dbReference type="AlphaFoldDB" id="A0A822V7Z1"/>
<dbReference type="SUPFAM" id="SSF50974">
    <property type="entry name" value="Nitrous oxide reductase, N-terminal domain"/>
    <property type="match status" value="1"/>
</dbReference>
<accession>A0A822V7Z1</accession>
<feature type="chain" id="PRO_5032840308" evidence="1">
    <location>
        <begin position="32"/>
        <end position="258"/>
    </location>
</feature>
<organism evidence="2 3">
    <name type="scientific">Agrobacterium tumefaciens str. B6</name>
    <dbReference type="NCBI Taxonomy" id="1183423"/>
    <lineage>
        <taxon>Bacteria</taxon>
        <taxon>Pseudomonadati</taxon>
        <taxon>Pseudomonadota</taxon>
        <taxon>Alphaproteobacteria</taxon>
        <taxon>Hyphomicrobiales</taxon>
        <taxon>Rhizobiaceae</taxon>
        <taxon>Rhizobium/Agrobacterium group</taxon>
        <taxon>Agrobacterium</taxon>
        <taxon>Agrobacterium tumefaciens complex</taxon>
    </lineage>
</organism>
<feature type="signal peptide" evidence="1">
    <location>
        <begin position="1"/>
        <end position="31"/>
    </location>
</feature>
<sequence>MRFSLHHHFGVSALATCLALATPLIPGMALAEESSDSIKEWRLFVADHSQPVVRAIDFETGKELGRYDLKGYAALTASASGKTVFATQSDADMVHVIKTGIVFSDHGEHRDLNVEDAALLPVTFEGKRPFHVVPHDDHAILFYDRGGKAEIIDEGALLDGKAKVRTVDTTAPHHGVAVTMGRYVLVSVPNTEVETKPDALPPRIGLRVLDMEGKQVANRRHAPICMARRHPHGLSPSAARKAFSLPARAAPMVRSLKC</sequence>
<evidence type="ECO:0000313" key="3">
    <source>
        <dbReference type="Proteomes" id="UP000192074"/>
    </source>
</evidence>
<comment type="caution">
    <text evidence="2">The sequence shown here is derived from an EMBL/GenBank/DDBJ whole genome shotgun (WGS) entry which is preliminary data.</text>
</comment>
<protein>
    <submittedName>
        <fullName evidence="2">Uncharacterized protein</fullName>
    </submittedName>
</protein>
<proteinExistence type="predicted"/>
<keyword evidence="1" id="KW-0732">Signal</keyword>
<gene>
    <name evidence="2" type="ORF">AGR4A_Lc30078</name>
</gene>
<evidence type="ECO:0000256" key="1">
    <source>
        <dbReference type="SAM" id="SignalP"/>
    </source>
</evidence>
<dbReference type="Gene3D" id="2.130.10.10">
    <property type="entry name" value="YVTN repeat-like/Quinoprotein amine dehydrogenase"/>
    <property type="match status" value="1"/>
</dbReference>
<dbReference type="Proteomes" id="UP000192074">
    <property type="component" value="Unassembled WGS sequence"/>
</dbReference>